<feature type="region of interest" description="Disordered" evidence="2">
    <location>
        <begin position="105"/>
        <end position="130"/>
    </location>
</feature>
<dbReference type="AlphaFoldDB" id="A0A2S6CKP7"/>
<dbReference type="Gene3D" id="1.10.10.60">
    <property type="entry name" value="Homeodomain-like"/>
    <property type="match status" value="1"/>
</dbReference>
<feature type="region of interest" description="Disordered" evidence="2">
    <location>
        <begin position="1"/>
        <end position="25"/>
    </location>
</feature>
<feature type="compositionally biased region" description="Polar residues" evidence="2">
    <location>
        <begin position="105"/>
        <end position="121"/>
    </location>
</feature>
<feature type="region of interest" description="Disordered" evidence="2">
    <location>
        <begin position="739"/>
        <end position="759"/>
    </location>
</feature>
<dbReference type="Proteomes" id="UP000237631">
    <property type="component" value="Unassembled WGS sequence"/>
</dbReference>
<dbReference type="InterPro" id="IPR023213">
    <property type="entry name" value="CAT-like_dom_sf"/>
</dbReference>
<feature type="compositionally biased region" description="Polar residues" evidence="2">
    <location>
        <begin position="169"/>
        <end position="200"/>
    </location>
</feature>
<organism evidence="4 5">
    <name type="scientific">Cercospora berteroae</name>
    <dbReference type="NCBI Taxonomy" id="357750"/>
    <lineage>
        <taxon>Eukaryota</taxon>
        <taxon>Fungi</taxon>
        <taxon>Dikarya</taxon>
        <taxon>Ascomycota</taxon>
        <taxon>Pezizomycotina</taxon>
        <taxon>Dothideomycetes</taxon>
        <taxon>Dothideomycetidae</taxon>
        <taxon>Mycosphaerellales</taxon>
        <taxon>Mycosphaerellaceae</taxon>
        <taxon>Cercospora</taxon>
    </lineage>
</organism>
<protein>
    <recommendedName>
        <fullName evidence="3">Myb-like domain-containing protein</fullName>
    </recommendedName>
</protein>
<feature type="compositionally biased region" description="Basic and acidic residues" evidence="2">
    <location>
        <begin position="740"/>
        <end position="755"/>
    </location>
</feature>
<dbReference type="InterPro" id="IPR050317">
    <property type="entry name" value="Plant_Fungal_Acyltransferase"/>
</dbReference>
<dbReference type="InterPro" id="IPR001005">
    <property type="entry name" value="SANT/Myb"/>
</dbReference>
<proteinExistence type="predicted"/>
<dbReference type="OrthoDB" id="1862401at2759"/>
<dbReference type="EMBL" id="PNEN01000293">
    <property type="protein sequence ID" value="PPJ60308.1"/>
    <property type="molecule type" value="Genomic_DNA"/>
</dbReference>
<name>A0A2S6CKP7_9PEZI</name>
<dbReference type="PROSITE" id="PS50090">
    <property type="entry name" value="MYB_LIKE"/>
    <property type="match status" value="1"/>
</dbReference>
<feature type="domain" description="Myb-like" evidence="3">
    <location>
        <begin position="413"/>
        <end position="482"/>
    </location>
</feature>
<comment type="caution">
    <text evidence="4">The sequence shown here is derived from an EMBL/GenBank/DDBJ whole genome shotgun (WGS) entry which is preliminary data.</text>
</comment>
<dbReference type="GO" id="GO:0016747">
    <property type="term" value="F:acyltransferase activity, transferring groups other than amino-acyl groups"/>
    <property type="evidence" value="ECO:0007669"/>
    <property type="project" value="TreeGrafter"/>
</dbReference>
<feature type="region of interest" description="Disordered" evidence="2">
    <location>
        <begin position="169"/>
        <end position="204"/>
    </location>
</feature>
<gene>
    <name evidence="4" type="ORF">CBER1_01290</name>
</gene>
<evidence type="ECO:0000256" key="2">
    <source>
        <dbReference type="SAM" id="MobiDB-lite"/>
    </source>
</evidence>
<dbReference type="PANTHER" id="PTHR31642:SF310">
    <property type="entry name" value="FATTY ALCOHOL:CAFFEOYL-COA ACYLTRANSFERASE"/>
    <property type="match status" value="1"/>
</dbReference>
<accession>A0A2S6CKP7</accession>
<keyword evidence="1" id="KW-0808">Transferase</keyword>
<dbReference type="STRING" id="357750.A0A2S6CKP7"/>
<keyword evidence="5" id="KW-1185">Reference proteome</keyword>
<evidence type="ECO:0000313" key="5">
    <source>
        <dbReference type="Proteomes" id="UP000237631"/>
    </source>
</evidence>
<evidence type="ECO:0000256" key="1">
    <source>
        <dbReference type="ARBA" id="ARBA00022679"/>
    </source>
</evidence>
<evidence type="ECO:0000313" key="4">
    <source>
        <dbReference type="EMBL" id="PPJ60308.1"/>
    </source>
</evidence>
<dbReference type="PANTHER" id="PTHR31642">
    <property type="entry name" value="TRICHOTHECENE 3-O-ACETYLTRANSFERASE"/>
    <property type="match status" value="1"/>
</dbReference>
<sequence>MPVSRPVDQYSHGTPTLTFRPPSNRDLQSSFSASVFDDFMTPPSAVAGDLATVDSFPWREYCLDDSFTAPATDCAALSYQSTGTGHCEQAMWPMPTGHSSFASLATPQARPGSSASTTAPESITHRGYGPGLRGSSALGVGHVDNGCIQRSSLLASRVDLGKFENAESGQSFMSTTECDNAPSPSTTDTYSNDPRTPGSSRHSDSLMHVQDERAHDNLFFEHAVPKLDSSFGPLSSNPSASTSVATPAHAPAFCSASFGNMTLAAAFHTQSGHWPTIAMPTSDTYHPHGHSMPTGIPDLTSTYVDFQSVQPAAIQQFLRPEAGVIQGFGEVREEDCSESFSEGSSDMDVEDNAAEDMNDRALHDAHARRARDKYLLKMRNEGFSYKEIKRMGNFREAESTLRGRVRVLTKDKTERVRRPEWTAEDVRLLNRAVARFSGQHGRGRGRDSGRLPWKKISEYLAHEGSSYHFAAATCARKWKELGAKPSHTTATSTSFYTSTTPAADTMTEPVSYRLSTIDQSAVRSYIRCCYCFPYRNGKAGADDVVSRLTDAMQRAVNRYPILAGSTSANTEAVDFVLPSHAQPLRRETVSIGARFAPLLQSRRESTGGNTFALLDIREQGQEEDTDKGQSGHLQVLVKAEGQAIRPIVKHLSKAHFPETYDELATSGMPAGTLVGANFTSLPDFPDPAAGESPVFAVQATFIEGGVFVTVFLHHAVADERGMSAIIRLMSSGHEFASTDVRSDAVDQSRSRDRLSGARGVKAKRFEETKYGRAQKQSSNPSAPRSVSCQILALDLRKIRQTTSLINERAVLSFDEPCKTIGPLECLVAILWKAIARGRSPRVRVEERQASTCRFPVDMRMRLDPVLGPDYFGNACVPAKATERFIRLSLPFDVGTLSHTAHLVHDSISTTDETDLRATIAAVNNAPDVRGALDTSVNLNTDLVITNWSGMPMGTAATLGLGLGAPQFVREASRECMNAGCILLPPREDVEMWEVAVQADEQTMALVVEDEGLLPFVLHVA</sequence>
<dbReference type="Gene3D" id="3.30.559.10">
    <property type="entry name" value="Chloramphenicol acetyltransferase-like domain"/>
    <property type="match status" value="2"/>
</dbReference>
<dbReference type="Pfam" id="PF02458">
    <property type="entry name" value="Transferase"/>
    <property type="match status" value="1"/>
</dbReference>
<evidence type="ECO:0000259" key="3">
    <source>
        <dbReference type="PROSITE" id="PS50090"/>
    </source>
</evidence>
<reference evidence="5" key="1">
    <citation type="journal article" date="2017" name="bioRxiv">
        <title>Conservation of a gene cluster reveals novel cercosporin biosynthetic mechanisms and extends production to the genus Colletotrichum.</title>
        <authorList>
            <person name="de Jonge R."/>
            <person name="Ebert M.K."/>
            <person name="Huitt-Roehl C.R."/>
            <person name="Pal P."/>
            <person name="Suttle J.C."/>
            <person name="Spanner R.E."/>
            <person name="Neubauer J.D."/>
            <person name="Jurick W.M.II."/>
            <person name="Stott K.A."/>
            <person name="Secor G.A."/>
            <person name="Thomma B.P.H.J."/>
            <person name="Van de Peer Y."/>
            <person name="Townsend C.A."/>
            <person name="Bolton M.D."/>
        </authorList>
    </citation>
    <scope>NUCLEOTIDE SEQUENCE [LARGE SCALE GENOMIC DNA]</scope>
    <source>
        <strain evidence="5">CBS538.71</strain>
    </source>
</reference>